<evidence type="ECO:0000256" key="5">
    <source>
        <dbReference type="ARBA" id="ARBA00022989"/>
    </source>
</evidence>
<evidence type="ECO:0000256" key="6">
    <source>
        <dbReference type="ARBA" id="ARBA00023136"/>
    </source>
</evidence>
<feature type="domain" description="ABC3 transporter permease C-terminal" evidence="8">
    <location>
        <begin position="283"/>
        <end position="414"/>
    </location>
</feature>
<evidence type="ECO:0000259" key="9">
    <source>
        <dbReference type="Pfam" id="PF12704"/>
    </source>
</evidence>
<accession>A0A7C3N8D9</accession>
<feature type="transmembrane region" description="Helical" evidence="7">
    <location>
        <begin position="29"/>
        <end position="49"/>
    </location>
</feature>
<dbReference type="AlphaFoldDB" id="A0A7C3N8D9"/>
<reference evidence="10" key="1">
    <citation type="journal article" date="2020" name="mSystems">
        <title>Genome- and Community-Level Interaction Insights into Carbon Utilization and Element Cycling Functions of Hydrothermarchaeota in Hydrothermal Sediment.</title>
        <authorList>
            <person name="Zhou Z."/>
            <person name="Liu Y."/>
            <person name="Xu W."/>
            <person name="Pan J."/>
            <person name="Luo Z.H."/>
            <person name="Li M."/>
        </authorList>
    </citation>
    <scope>NUCLEOTIDE SEQUENCE [LARGE SCALE GENOMIC DNA]</scope>
    <source>
        <strain evidence="10">SpSt-464</strain>
    </source>
</reference>
<comment type="similarity">
    <text evidence="2">Belongs to the ABC-4 integral membrane protein family. LolC/E subfamily.</text>
</comment>
<comment type="subcellular location">
    <subcellularLocation>
        <location evidence="1">Cell membrane</location>
        <topology evidence="1">Multi-pass membrane protein</topology>
    </subcellularLocation>
</comment>
<protein>
    <submittedName>
        <fullName evidence="10">ABC transporter permease</fullName>
    </submittedName>
</protein>
<keyword evidence="4 7" id="KW-0812">Transmembrane</keyword>
<dbReference type="GO" id="GO:0044874">
    <property type="term" value="P:lipoprotein localization to outer membrane"/>
    <property type="evidence" value="ECO:0007669"/>
    <property type="project" value="TreeGrafter"/>
</dbReference>
<gene>
    <name evidence="10" type="ORF">ENS15_01520</name>
</gene>
<dbReference type="InterPro" id="IPR051447">
    <property type="entry name" value="Lipoprotein-release_system"/>
</dbReference>
<dbReference type="InterPro" id="IPR025857">
    <property type="entry name" value="MacB_PCD"/>
</dbReference>
<evidence type="ECO:0000256" key="7">
    <source>
        <dbReference type="SAM" id="Phobius"/>
    </source>
</evidence>
<sequence>MVKFYRRYEMIFWIKLAFKNIFRNKQRTFLTLLPIIFGVTLLIVMFSLLDGLNRDSIDNLINYESATLKIVSKNFSIYDKKIDINRVGFLVPDEITEFLKNSKMVESFTPEIIFTGNLFDGINRLPVIVKGIDFSSFKKTFKTLEKTYPKIDDFENGEILIGNDVLKYLEINYDSTFIIQSRTSGGTFDAFDVKLLGVVSTGNPNIDRATTYVDIDQARNFLHIGKKVSNISIKLKKETSLYDFMKSFEKVLSKYPDLKLVTWEDFAVEIKAIDSAKRYSSSILIFVFLLIGGVGIANTILLSIYERYREIGTMRAMGAPNNVILKMFLFEGATIGFLGSFIGMVLGGLISLYLYKIGLDFSSVIKDIDIGYPIKNIFRGSFDIISILKSGLFGTFVGIIASFYPARRAIKENIIRILK</sequence>
<feature type="transmembrane region" description="Helical" evidence="7">
    <location>
        <begin position="283"/>
        <end position="306"/>
    </location>
</feature>
<feature type="domain" description="MacB-like periplasmic core" evidence="9">
    <location>
        <begin position="28"/>
        <end position="247"/>
    </location>
</feature>
<evidence type="ECO:0000256" key="1">
    <source>
        <dbReference type="ARBA" id="ARBA00004651"/>
    </source>
</evidence>
<comment type="caution">
    <text evidence="10">The sequence shown here is derived from an EMBL/GenBank/DDBJ whole genome shotgun (WGS) entry which is preliminary data.</text>
</comment>
<evidence type="ECO:0000256" key="2">
    <source>
        <dbReference type="ARBA" id="ARBA00005236"/>
    </source>
</evidence>
<dbReference type="PANTHER" id="PTHR30489:SF0">
    <property type="entry name" value="LIPOPROTEIN-RELEASING SYSTEM TRANSMEMBRANE PROTEIN LOLE"/>
    <property type="match status" value="1"/>
</dbReference>
<dbReference type="EMBL" id="DSTT01000002">
    <property type="protein sequence ID" value="HFK23325.1"/>
    <property type="molecule type" value="Genomic_DNA"/>
</dbReference>
<dbReference type="GO" id="GO:0098797">
    <property type="term" value="C:plasma membrane protein complex"/>
    <property type="evidence" value="ECO:0007669"/>
    <property type="project" value="TreeGrafter"/>
</dbReference>
<feature type="transmembrane region" description="Helical" evidence="7">
    <location>
        <begin position="327"/>
        <end position="355"/>
    </location>
</feature>
<dbReference type="InterPro" id="IPR003838">
    <property type="entry name" value="ABC3_permease_C"/>
</dbReference>
<keyword evidence="6 7" id="KW-0472">Membrane</keyword>
<evidence type="ECO:0000256" key="4">
    <source>
        <dbReference type="ARBA" id="ARBA00022692"/>
    </source>
</evidence>
<dbReference type="Pfam" id="PF12704">
    <property type="entry name" value="MacB_PCD"/>
    <property type="match status" value="1"/>
</dbReference>
<dbReference type="PANTHER" id="PTHR30489">
    <property type="entry name" value="LIPOPROTEIN-RELEASING SYSTEM TRANSMEMBRANE PROTEIN LOLE"/>
    <property type="match status" value="1"/>
</dbReference>
<keyword evidence="5 7" id="KW-1133">Transmembrane helix</keyword>
<keyword evidence="3" id="KW-1003">Cell membrane</keyword>
<evidence type="ECO:0000256" key="3">
    <source>
        <dbReference type="ARBA" id="ARBA00022475"/>
    </source>
</evidence>
<dbReference type="Pfam" id="PF02687">
    <property type="entry name" value="FtsX"/>
    <property type="match status" value="1"/>
</dbReference>
<name>A0A7C3N8D9_UNCW3</name>
<evidence type="ECO:0000259" key="8">
    <source>
        <dbReference type="Pfam" id="PF02687"/>
    </source>
</evidence>
<evidence type="ECO:0000313" key="10">
    <source>
        <dbReference type="EMBL" id="HFK23325.1"/>
    </source>
</evidence>
<organism evidence="10">
    <name type="scientific">candidate division WOR-3 bacterium</name>
    <dbReference type="NCBI Taxonomy" id="2052148"/>
    <lineage>
        <taxon>Bacteria</taxon>
        <taxon>Bacteria division WOR-3</taxon>
    </lineage>
</organism>
<feature type="transmembrane region" description="Helical" evidence="7">
    <location>
        <begin position="384"/>
        <end position="406"/>
    </location>
</feature>
<proteinExistence type="inferred from homology"/>